<dbReference type="OrthoDB" id="5849892at2759"/>
<dbReference type="EMBL" id="KN552503">
    <property type="protein sequence ID" value="KHJ90941.1"/>
    <property type="molecule type" value="Genomic_DNA"/>
</dbReference>
<reference evidence="2 3" key="1">
    <citation type="submission" date="2014-03" db="EMBL/GenBank/DDBJ databases">
        <title>Draft genome of the hookworm Oesophagostomum dentatum.</title>
        <authorList>
            <person name="Mitreva M."/>
        </authorList>
    </citation>
    <scope>NUCLEOTIDE SEQUENCE [LARGE SCALE GENOMIC DNA]</scope>
    <source>
        <strain evidence="2 3">OD-Hann</strain>
    </source>
</reference>
<dbReference type="AlphaFoldDB" id="A0A0B1T455"/>
<evidence type="ECO:0000313" key="3">
    <source>
        <dbReference type="Proteomes" id="UP000053660"/>
    </source>
</evidence>
<keyword evidence="1" id="KW-0472">Membrane</keyword>
<keyword evidence="3" id="KW-1185">Reference proteome</keyword>
<gene>
    <name evidence="2" type="ORF">OESDEN_09201</name>
</gene>
<keyword evidence="1" id="KW-0812">Transmembrane</keyword>
<dbReference type="Proteomes" id="UP000053660">
    <property type="component" value="Unassembled WGS sequence"/>
</dbReference>
<proteinExistence type="predicted"/>
<evidence type="ECO:0000256" key="1">
    <source>
        <dbReference type="SAM" id="Phobius"/>
    </source>
</evidence>
<organism evidence="2 3">
    <name type="scientific">Oesophagostomum dentatum</name>
    <name type="common">Nodular worm</name>
    <dbReference type="NCBI Taxonomy" id="61180"/>
    <lineage>
        <taxon>Eukaryota</taxon>
        <taxon>Metazoa</taxon>
        <taxon>Ecdysozoa</taxon>
        <taxon>Nematoda</taxon>
        <taxon>Chromadorea</taxon>
        <taxon>Rhabditida</taxon>
        <taxon>Rhabditina</taxon>
        <taxon>Rhabditomorpha</taxon>
        <taxon>Strongyloidea</taxon>
        <taxon>Strongylidae</taxon>
        <taxon>Oesophagostomum</taxon>
    </lineage>
</organism>
<feature type="transmembrane region" description="Helical" evidence="1">
    <location>
        <begin position="61"/>
        <end position="83"/>
    </location>
</feature>
<evidence type="ECO:0000313" key="2">
    <source>
        <dbReference type="EMBL" id="KHJ90941.1"/>
    </source>
</evidence>
<sequence>MFWITIWVYASITAVTSGYLWSLEWLGGPQSGRIPVSHDIRSDYYVDPNETNPETKKAIKYGSIILAVSIVVLFVKVLAWNVARRLFQELRKERINGMKDADRGIFNVINSVFG</sequence>
<name>A0A0B1T455_OESDE</name>
<accession>A0A0B1T455</accession>
<protein>
    <submittedName>
        <fullName evidence="2">Uncharacterized protein</fullName>
    </submittedName>
</protein>
<keyword evidence="1" id="KW-1133">Transmembrane helix</keyword>